<gene>
    <name evidence="2" type="ORF">COCHEDRAFT_1152005</name>
</gene>
<evidence type="ECO:0000313" key="3">
    <source>
        <dbReference type="Proteomes" id="UP000016936"/>
    </source>
</evidence>
<dbReference type="OrthoDB" id="3769170at2759"/>
<protein>
    <submittedName>
        <fullName evidence="2">Uncharacterized protein</fullName>
    </submittedName>
</protein>
<feature type="compositionally biased region" description="Low complexity" evidence="1">
    <location>
        <begin position="159"/>
        <end position="173"/>
    </location>
</feature>
<feature type="compositionally biased region" description="Low complexity" evidence="1">
    <location>
        <begin position="134"/>
        <end position="150"/>
    </location>
</feature>
<feature type="region of interest" description="Disordered" evidence="1">
    <location>
        <begin position="253"/>
        <end position="272"/>
    </location>
</feature>
<reference evidence="2 3" key="1">
    <citation type="journal article" date="2012" name="PLoS Pathog.">
        <title>Diverse lifestyles and strategies of plant pathogenesis encoded in the genomes of eighteen Dothideomycetes fungi.</title>
        <authorList>
            <person name="Ohm R.A."/>
            <person name="Feau N."/>
            <person name="Henrissat B."/>
            <person name="Schoch C.L."/>
            <person name="Horwitz B.A."/>
            <person name="Barry K.W."/>
            <person name="Condon B.J."/>
            <person name="Copeland A.C."/>
            <person name="Dhillon B."/>
            <person name="Glaser F."/>
            <person name="Hesse C.N."/>
            <person name="Kosti I."/>
            <person name="LaButti K."/>
            <person name="Lindquist E.A."/>
            <person name="Lucas S."/>
            <person name="Salamov A.A."/>
            <person name="Bradshaw R.E."/>
            <person name="Ciuffetti L."/>
            <person name="Hamelin R.C."/>
            <person name="Kema G.H.J."/>
            <person name="Lawrence C."/>
            <person name="Scott J.A."/>
            <person name="Spatafora J.W."/>
            <person name="Turgeon B.G."/>
            <person name="de Wit P.J.G.M."/>
            <person name="Zhong S."/>
            <person name="Goodwin S.B."/>
            <person name="Grigoriev I.V."/>
        </authorList>
    </citation>
    <scope>NUCLEOTIDE SEQUENCE [LARGE SCALE GENOMIC DNA]</scope>
    <source>
        <strain evidence="3">C5 / ATCC 48332 / race O</strain>
    </source>
</reference>
<keyword evidence="3" id="KW-1185">Reference proteome</keyword>
<reference evidence="3" key="2">
    <citation type="journal article" date="2013" name="PLoS Genet.">
        <title>Comparative genome structure, secondary metabolite, and effector coding capacity across Cochliobolus pathogens.</title>
        <authorList>
            <person name="Condon B.J."/>
            <person name="Leng Y."/>
            <person name="Wu D."/>
            <person name="Bushley K.E."/>
            <person name="Ohm R.A."/>
            <person name="Otillar R."/>
            <person name="Martin J."/>
            <person name="Schackwitz W."/>
            <person name="Grimwood J."/>
            <person name="MohdZainudin N."/>
            <person name="Xue C."/>
            <person name="Wang R."/>
            <person name="Manning V.A."/>
            <person name="Dhillon B."/>
            <person name="Tu Z.J."/>
            <person name="Steffenson B.J."/>
            <person name="Salamov A."/>
            <person name="Sun H."/>
            <person name="Lowry S."/>
            <person name="LaButti K."/>
            <person name="Han J."/>
            <person name="Copeland A."/>
            <person name="Lindquist E."/>
            <person name="Barry K."/>
            <person name="Schmutz J."/>
            <person name="Baker S.E."/>
            <person name="Ciuffetti L.M."/>
            <person name="Grigoriev I.V."/>
            <person name="Zhong S."/>
            <person name="Turgeon B.G."/>
        </authorList>
    </citation>
    <scope>NUCLEOTIDE SEQUENCE [LARGE SCALE GENOMIC DNA]</scope>
    <source>
        <strain evidence="3">C5 / ATCC 48332 / race O</strain>
    </source>
</reference>
<organism evidence="2 3">
    <name type="scientific">Cochliobolus heterostrophus (strain C5 / ATCC 48332 / race O)</name>
    <name type="common">Southern corn leaf blight fungus</name>
    <name type="synonym">Bipolaris maydis</name>
    <dbReference type="NCBI Taxonomy" id="701091"/>
    <lineage>
        <taxon>Eukaryota</taxon>
        <taxon>Fungi</taxon>
        <taxon>Dikarya</taxon>
        <taxon>Ascomycota</taxon>
        <taxon>Pezizomycotina</taxon>
        <taxon>Dothideomycetes</taxon>
        <taxon>Pleosporomycetidae</taxon>
        <taxon>Pleosporales</taxon>
        <taxon>Pleosporineae</taxon>
        <taxon>Pleosporaceae</taxon>
        <taxon>Bipolaris</taxon>
    </lineage>
</organism>
<sequence>MAFPIDYIHKLPRYYSTALSKEDRHALSHGEKNHNLQQWTGWDLVRYHESRRSLIPQVMPKVEKMKALADIDHGKQYSQRAMAKAKAKAKVKDRVLDKVRGMFRVPHIKMTTTTDTGKEYQESTYTQSTHGHRSTSSSPAGLLASPSRSPCSTSLALDSSNPRPSSSSSSSNSDYFSHRPTHGASSSSYHYHRRICPLALSPGPPSDSSSTRVRSPLAHQVSFQPNPNITFDTFLAPHKSGKGEVLHEVAGAKKGGAASAATAKRLGKMPSMPLLRKVDGD</sequence>
<evidence type="ECO:0000313" key="2">
    <source>
        <dbReference type="EMBL" id="EMD95914.1"/>
    </source>
</evidence>
<proteinExistence type="predicted"/>
<feature type="region of interest" description="Disordered" evidence="1">
    <location>
        <begin position="108"/>
        <end position="188"/>
    </location>
</feature>
<dbReference type="EMBL" id="KB445570">
    <property type="protein sequence ID" value="EMD95914.1"/>
    <property type="molecule type" value="Genomic_DNA"/>
</dbReference>
<feature type="compositionally biased region" description="Low complexity" evidence="1">
    <location>
        <begin position="255"/>
        <end position="264"/>
    </location>
</feature>
<dbReference type="Proteomes" id="UP000016936">
    <property type="component" value="Unassembled WGS sequence"/>
</dbReference>
<dbReference type="AlphaFoldDB" id="M2UBI0"/>
<name>M2UBI0_COCH5</name>
<evidence type="ECO:0000256" key="1">
    <source>
        <dbReference type="SAM" id="MobiDB-lite"/>
    </source>
</evidence>
<dbReference type="OMA" id="FSHRPTH"/>
<dbReference type="HOGENOM" id="CLU_1034415_0_0_1"/>
<accession>M2UBI0</accession>
<dbReference type="eggNOG" id="ENOG502RJ4K">
    <property type="taxonomic scope" value="Eukaryota"/>
</dbReference>